<evidence type="ECO:0000313" key="3">
    <source>
        <dbReference type="Proteomes" id="UP000639772"/>
    </source>
</evidence>
<proteinExistence type="predicted"/>
<dbReference type="Gene3D" id="3.40.50.300">
    <property type="entry name" value="P-loop containing nucleotide triphosphate hydrolases"/>
    <property type="match status" value="1"/>
</dbReference>
<evidence type="ECO:0000313" key="2">
    <source>
        <dbReference type="EMBL" id="KAG0468307.1"/>
    </source>
</evidence>
<dbReference type="GO" id="GO:0140664">
    <property type="term" value="F:ATP-dependent DNA damage sensor activity"/>
    <property type="evidence" value="ECO:0007669"/>
    <property type="project" value="InterPro"/>
</dbReference>
<feature type="domain" description="RecA family profile 1" evidence="1">
    <location>
        <begin position="20"/>
        <end position="171"/>
    </location>
</feature>
<dbReference type="PROSITE" id="PS50162">
    <property type="entry name" value="RECA_2"/>
    <property type="match status" value="1"/>
</dbReference>
<dbReference type="InterPro" id="IPR020588">
    <property type="entry name" value="RecA_ATP-bd"/>
</dbReference>
<evidence type="ECO:0000259" key="1">
    <source>
        <dbReference type="PROSITE" id="PS50162"/>
    </source>
</evidence>
<dbReference type="EMBL" id="JADCNM010000009">
    <property type="protein sequence ID" value="KAG0468307.1"/>
    <property type="molecule type" value="Genomic_DNA"/>
</dbReference>
<dbReference type="InterPro" id="IPR027417">
    <property type="entry name" value="P-loop_NTPase"/>
</dbReference>
<dbReference type="GO" id="GO:0003677">
    <property type="term" value="F:DNA binding"/>
    <property type="evidence" value="ECO:0007669"/>
    <property type="project" value="InterPro"/>
</dbReference>
<dbReference type="InterPro" id="IPR030547">
    <property type="entry name" value="XRCC2"/>
</dbReference>
<dbReference type="GO" id="GO:0000724">
    <property type="term" value="P:double-strand break repair via homologous recombination"/>
    <property type="evidence" value="ECO:0007669"/>
    <property type="project" value="InterPro"/>
</dbReference>
<comment type="caution">
    <text evidence="2">The sequence shown here is derived from an EMBL/GenBank/DDBJ whole genome shotgun (WGS) entry which is preliminary data.</text>
</comment>
<dbReference type="GO" id="GO:0005657">
    <property type="term" value="C:replication fork"/>
    <property type="evidence" value="ECO:0007669"/>
    <property type="project" value="InterPro"/>
</dbReference>
<dbReference type="GO" id="GO:0005524">
    <property type="term" value="F:ATP binding"/>
    <property type="evidence" value="ECO:0007669"/>
    <property type="project" value="InterPro"/>
</dbReference>
<protein>
    <recommendedName>
        <fullName evidence="1">RecA family profile 1 domain-containing protein</fullName>
    </recommendedName>
</protein>
<gene>
    <name evidence="2" type="ORF">HPP92_017635</name>
</gene>
<reference evidence="2 3" key="1">
    <citation type="journal article" date="2020" name="Nat. Food">
        <title>A phased Vanilla planifolia genome enables genetic improvement of flavour and production.</title>
        <authorList>
            <person name="Hasing T."/>
            <person name="Tang H."/>
            <person name="Brym M."/>
            <person name="Khazi F."/>
            <person name="Huang T."/>
            <person name="Chambers A.H."/>
        </authorList>
    </citation>
    <scope>NUCLEOTIDE SEQUENCE [LARGE SCALE GENOMIC DNA]</scope>
    <source>
        <tissue evidence="2">Leaf</tissue>
    </source>
</reference>
<organism evidence="2 3">
    <name type="scientific">Vanilla planifolia</name>
    <name type="common">Vanilla</name>
    <dbReference type="NCBI Taxonomy" id="51239"/>
    <lineage>
        <taxon>Eukaryota</taxon>
        <taxon>Viridiplantae</taxon>
        <taxon>Streptophyta</taxon>
        <taxon>Embryophyta</taxon>
        <taxon>Tracheophyta</taxon>
        <taxon>Spermatophyta</taxon>
        <taxon>Magnoliopsida</taxon>
        <taxon>Liliopsida</taxon>
        <taxon>Asparagales</taxon>
        <taxon>Orchidaceae</taxon>
        <taxon>Vanilloideae</taxon>
        <taxon>Vanilleae</taxon>
        <taxon>Vanilla</taxon>
    </lineage>
</organism>
<dbReference type="Proteomes" id="UP000639772">
    <property type="component" value="Chromosome 9"/>
</dbReference>
<dbReference type="OrthoDB" id="420422at2759"/>
<dbReference type="SUPFAM" id="SSF52540">
    <property type="entry name" value="P-loop containing nucleoside triphosphate hydrolases"/>
    <property type="match status" value="1"/>
</dbReference>
<dbReference type="AlphaFoldDB" id="A0A835UNL9"/>
<dbReference type="PANTHER" id="PTHR46644:SF2">
    <property type="entry name" value="DNA REPAIR PROTEIN XRCC2"/>
    <property type="match status" value="1"/>
</dbReference>
<sequence>MLMADPRAWLSSNETAADLLDRLERERPSLILPPLHRVPICAGNVVEITGPSPSAKSEILLQAAIHCILPKQWRGMHFGGLERNVAYVDLDCRFDVLRLAQVLKLRIFSSFGSVDSSCWDLNKLYTESSIMLSQDDHLYNELFLSCMKRFFYIRCYNSYEFLAALQASNPF</sequence>
<accession>A0A835UNL9</accession>
<name>A0A835UNL9_VANPL</name>
<dbReference type="GO" id="GO:0033063">
    <property type="term" value="C:Rad51B-Rad51C-Rad51D-XRCC2 complex"/>
    <property type="evidence" value="ECO:0007669"/>
    <property type="project" value="InterPro"/>
</dbReference>
<dbReference type="PANTHER" id="PTHR46644">
    <property type="entry name" value="DNA REPAIR PROTEIN XRCC2"/>
    <property type="match status" value="1"/>
</dbReference>